<dbReference type="InterPro" id="IPR029063">
    <property type="entry name" value="SAM-dependent_MTases_sf"/>
</dbReference>
<comment type="caution">
    <text evidence="11">The sequence shown here is derived from an EMBL/GenBank/DDBJ whole genome shotgun (WGS) entry which is preliminary data.</text>
</comment>
<comment type="similarity">
    <text evidence="1">Belongs to the methyltransferase superfamily.</text>
</comment>
<evidence type="ECO:0000259" key="10">
    <source>
        <dbReference type="Pfam" id="PF13847"/>
    </source>
</evidence>
<evidence type="ECO:0000256" key="4">
    <source>
        <dbReference type="ARBA" id="ARBA00022679"/>
    </source>
</evidence>
<dbReference type="InterPro" id="IPR025714">
    <property type="entry name" value="Methyltranfer_dom"/>
</dbReference>
<evidence type="ECO:0000256" key="3">
    <source>
        <dbReference type="ARBA" id="ARBA00022603"/>
    </source>
</evidence>
<dbReference type="Pfam" id="PF13847">
    <property type="entry name" value="Methyltransf_31"/>
    <property type="match status" value="1"/>
</dbReference>
<evidence type="ECO:0000256" key="9">
    <source>
        <dbReference type="ARBA" id="ARBA00067848"/>
    </source>
</evidence>
<feature type="domain" description="Methyltransferase" evidence="10">
    <location>
        <begin position="144"/>
        <end position="269"/>
    </location>
</feature>
<dbReference type="InterPro" id="IPR051419">
    <property type="entry name" value="Lys/N-term_MeTrsfase_sf"/>
</dbReference>
<evidence type="ECO:0000256" key="8">
    <source>
        <dbReference type="ARBA" id="ARBA00059299"/>
    </source>
</evidence>
<dbReference type="AlphaFoldDB" id="A0A8S3UKT0"/>
<keyword evidence="5" id="KW-0949">S-adenosyl-L-methionine</keyword>
<keyword evidence="2" id="KW-0597">Phosphoprotein</keyword>
<dbReference type="GO" id="GO:0008168">
    <property type="term" value="F:methyltransferase activity"/>
    <property type="evidence" value="ECO:0007669"/>
    <property type="project" value="UniProtKB-KW"/>
</dbReference>
<dbReference type="PANTHER" id="PTHR12176:SF80">
    <property type="entry name" value="EEF1A LYSINE METHYLTRANSFERASE 4"/>
    <property type="match status" value="1"/>
</dbReference>
<dbReference type="EMBL" id="CAJPWZ010002798">
    <property type="protein sequence ID" value="CAG2245879.1"/>
    <property type="molecule type" value="Genomic_DNA"/>
</dbReference>
<evidence type="ECO:0000256" key="5">
    <source>
        <dbReference type="ARBA" id="ARBA00022691"/>
    </source>
</evidence>
<evidence type="ECO:0000313" key="12">
    <source>
        <dbReference type="Proteomes" id="UP000683360"/>
    </source>
</evidence>
<comment type="function">
    <text evidence="8">Protein-lysine methyltransferase that efficiently catalyzes three successive methylations on 'Lys-36' in eukaryotic translation elongation factor 1 alpha (EEF1A1 or EEF1A2).</text>
</comment>
<name>A0A8S3UKT0_MYTED</name>
<dbReference type="PANTHER" id="PTHR12176">
    <property type="entry name" value="SAM-DEPENDENT METHYLTRANSFERASE SUPERFAMILY PROTEIN"/>
    <property type="match status" value="1"/>
</dbReference>
<accession>A0A8S3UKT0</accession>
<keyword evidence="4 11" id="KW-0808">Transferase</keyword>
<keyword evidence="12" id="KW-1185">Reference proteome</keyword>
<protein>
    <recommendedName>
        <fullName evidence="9">EEF1A lysine methyltransferase 4</fullName>
    </recommendedName>
</protein>
<comment type="catalytic activity">
    <reaction evidence="7">
        <text>N(6),N(6)-dimethyl-L-lysyl-[protein] + S-adenosyl-L-methionine = N(6),N(6),N(6)-trimethyl-L-lysyl-[protein] + S-adenosyl-L-homocysteine + H(+)</text>
        <dbReference type="Rhea" id="RHEA:54200"/>
        <dbReference type="Rhea" id="RHEA-COMP:13826"/>
        <dbReference type="Rhea" id="RHEA-COMP:13827"/>
        <dbReference type="ChEBI" id="CHEBI:15378"/>
        <dbReference type="ChEBI" id="CHEBI:57856"/>
        <dbReference type="ChEBI" id="CHEBI:59789"/>
        <dbReference type="ChEBI" id="CHEBI:61961"/>
        <dbReference type="ChEBI" id="CHEBI:61976"/>
    </reaction>
</comment>
<dbReference type="OrthoDB" id="411785at2759"/>
<dbReference type="Gene3D" id="3.40.50.150">
    <property type="entry name" value="Vaccinia Virus protein VP39"/>
    <property type="match status" value="1"/>
</dbReference>
<gene>
    <name evidence="11" type="ORF">MEDL_57877</name>
</gene>
<evidence type="ECO:0000256" key="2">
    <source>
        <dbReference type="ARBA" id="ARBA00022553"/>
    </source>
</evidence>
<proteinExistence type="inferred from homology"/>
<organism evidence="11 12">
    <name type="scientific">Mytilus edulis</name>
    <name type="common">Blue mussel</name>
    <dbReference type="NCBI Taxonomy" id="6550"/>
    <lineage>
        <taxon>Eukaryota</taxon>
        <taxon>Metazoa</taxon>
        <taxon>Spiralia</taxon>
        <taxon>Lophotrochozoa</taxon>
        <taxon>Mollusca</taxon>
        <taxon>Bivalvia</taxon>
        <taxon>Autobranchia</taxon>
        <taxon>Pteriomorphia</taxon>
        <taxon>Mytilida</taxon>
        <taxon>Mytiloidea</taxon>
        <taxon>Mytilidae</taxon>
        <taxon>Mytilinae</taxon>
        <taxon>Mytilus</taxon>
    </lineage>
</organism>
<comment type="catalytic activity">
    <reaction evidence="6">
        <text>N(6)-methyl-L-lysyl-[protein] + S-adenosyl-L-methionine = N(6),N(6)-dimethyl-L-lysyl-[protein] + S-adenosyl-L-homocysteine + H(+)</text>
        <dbReference type="Rhea" id="RHEA:54196"/>
        <dbReference type="Rhea" id="RHEA-COMP:13053"/>
        <dbReference type="Rhea" id="RHEA-COMP:13827"/>
        <dbReference type="ChEBI" id="CHEBI:15378"/>
        <dbReference type="ChEBI" id="CHEBI:57856"/>
        <dbReference type="ChEBI" id="CHEBI:59789"/>
        <dbReference type="ChEBI" id="CHEBI:61929"/>
        <dbReference type="ChEBI" id="CHEBI:61976"/>
    </reaction>
</comment>
<evidence type="ECO:0000256" key="7">
    <source>
        <dbReference type="ARBA" id="ARBA00052410"/>
    </source>
</evidence>
<dbReference type="Proteomes" id="UP000683360">
    <property type="component" value="Unassembled WGS sequence"/>
</dbReference>
<keyword evidence="3 11" id="KW-0489">Methyltransferase</keyword>
<dbReference type="FunFam" id="3.40.50.150:FF:000111">
    <property type="entry name" value="EEF1A lysine methyltransferase 4"/>
    <property type="match status" value="1"/>
</dbReference>
<evidence type="ECO:0000256" key="6">
    <source>
        <dbReference type="ARBA" id="ARBA00048653"/>
    </source>
</evidence>
<dbReference type="CDD" id="cd02440">
    <property type="entry name" value="AdoMet_MTases"/>
    <property type="match status" value="1"/>
</dbReference>
<reference evidence="11" key="1">
    <citation type="submission" date="2021-03" db="EMBL/GenBank/DDBJ databases">
        <authorList>
            <person name="Bekaert M."/>
        </authorList>
    </citation>
    <scope>NUCLEOTIDE SEQUENCE</scope>
</reference>
<dbReference type="GO" id="GO:0032259">
    <property type="term" value="P:methylation"/>
    <property type="evidence" value="ECO:0007669"/>
    <property type="project" value="UniProtKB-KW"/>
</dbReference>
<evidence type="ECO:0000256" key="1">
    <source>
        <dbReference type="ARBA" id="ARBA00008361"/>
    </source>
</evidence>
<sequence>MKSNKIRKLPEAIDLIPDPGSKLSFQVLARNYKEKWCTVQGIYSTIFRDKSCQLLTLGSESRSDLPIKFDQSTIEVYEESWKIPFTIVVQTVKRHVNTQMELPDRNTDYRDQSYWDDRYSKEKAFDWFSDYEAFKHLLKDDIKTADKILILGCGNSLMSEHMYQDGFLNITNTDYSPVVIENMRNKCQQKYPGMSWEVMDILNMTYEPETFDVVLEKGTLDALMVHEKDPWNISEETEKTIENVLTQVRTVLKADGKFISVTFAQPHFRKPHYARTVFDWSVEQKHFGQNFHYYYYVMQKGSKLSVEDITKENERTAKKLQNMTEEDKTIEYLEYEDNENFLNGIEL</sequence>
<dbReference type="SUPFAM" id="SSF53335">
    <property type="entry name" value="S-adenosyl-L-methionine-dependent methyltransferases"/>
    <property type="match status" value="1"/>
</dbReference>
<evidence type="ECO:0000313" key="11">
    <source>
        <dbReference type="EMBL" id="CAG2245879.1"/>
    </source>
</evidence>